<evidence type="ECO:0000256" key="6">
    <source>
        <dbReference type="ARBA" id="ARBA00022516"/>
    </source>
</evidence>
<comment type="catalytic activity">
    <reaction evidence="15">
        <text>N-(9Z-octadecenoyl)-sphing-4-enine + UDP-alpha-D-xylose = beta-D-xylosyl-(1&lt;-&gt;1')-N-(9Z-octadecenoyl)-sphing-4-enine + UDP + H(+)</text>
        <dbReference type="Rhea" id="RHEA:70247"/>
        <dbReference type="ChEBI" id="CHEBI:15378"/>
        <dbReference type="ChEBI" id="CHEBI:57632"/>
        <dbReference type="ChEBI" id="CHEBI:58223"/>
        <dbReference type="ChEBI" id="CHEBI:77996"/>
        <dbReference type="ChEBI" id="CHEBI:189081"/>
    </reaction>
    <physiologicalReaction direction="left-to-right" evidence="15">
        <dbReference type="Rhea" id="RHEA:70248"/>
    </physiologicalReaction>
</comment>
<dbReference type="EMBL" id="CAJGYM010000053">
    <property type="protein sequence ID" value="CAD6195290.1"/>
    <property type="molecule type" value="Genomic_DNA"/>
</dbReference>
<reference evidence="17" key="1">
    <citation type="submission" date="2020-10" db="EMBL/GenBank/DDBJ databases">
        <authorList>
            <person name="Kikuchi T."/>
        </authorList>
    </citation>
    <scope>NUCLEOTIDE SEQUENCE</scope>
    <source>
        <strain evidence="17">NKZ352</strain>
    </source>
</reference>
<keyword evidence="7" id="KW-0328">Glycosyltransferase</keyword>
<evidence type="ECO:0000256" key="14">
    <source>
        <dbReference type="ARBA" id="ARBA00047869"/>
    </source>
</evidence>
<keyword evidence="18" id="KW-1185">Reference proteome</keyword>
<evidence type="ECO:0000256" key="10">
    <source>
        <dbReference type="ARBA" id="ARBA00022989"/>
    </source>
</evidence>
<gene>
    <name evidence="17" type="ORF">CAUJ_LOCUS11209</name>
</gene>
<dbReference type="AlphaFoldDB" id="A0A8S1HQC7"/>
<feature type="transmembrane region" description="Helical" evidence="16">
    <location>
        <begin position="78"/>
        <end position="103"/>
    </location>
</feature>
<evidence type="ECO:0000313" key="17">
    <source>
        <dbReference type="EMBL" id="CAD6195290.1"/>
    </source>
</evidence>
<dbReference type="GO" id="GO:0000139">
    <property type="term" value="C:Golgi membrane"/>
    <property type="evidence" value="ECO:0007669"/>
    <property type="project" value="UniProtKB-SubCell"/>
</dbReference>
<dbReference type="InterPro" id="IPR025993">
    <property type="entry name" value="Ceramide_glucosylTrfase"/>
</dbReference>
<keyword evidence="10 16" id="KW-1133">Transmembrane helix</keyword>
<comment type="caution">
    <text evidence="17">The sequence shown here is derived from an EMBL/GenBank/DDBJ whole genome shotgun (WGS) entry which is preliminary data.</text>
</comment>
<dbReference type="Pfam" id="PF13506">
    <property type="entry name" value="Glyco_transf_21"/>
    <property type="match status" value="1"/>
</dbReference>
<keyword evidence="12" id="KW-0443">Lipid metabolism</keyword>
<evidence type="ECO:0000313" key="18">
    <source>
        <dbReference type="Proteomes" id="UP000835052"/>
    </source>
</evidence>
<comment type="similarity">
    <text evidence="4">Belongs to the glycosyltransferase 2 family.</text>
</comment>
<evidence type="ECO:0000256" key="11">
    <source>
        <dbReference type="ARBA" id="ARBA00023034"/>
    </source>
</evidence>
<dbReference type="PANTHER" id="PTHR12726">
    <property type="entry name" value="CERAMIDE GLUCOSYLTRANSFERASE"/>
    <property type="match status" value="1"/>
</dbReference>
<comment type="pathway">
    <text evidence="3">Sphingolipid metabolism.</text>
</comment>
<evidence type="ECO:0000256" key="8">
    <source>
        <dbReference type="ARBA" id="ARBA00022679"/>
    </source>
</evidence>
<dbReference type="InterPro" id="IPR029044">
    <property type="entry name" value="Nucleotide-diphossugar_trans"/>
</dbReference>
<proteinExistence type="inferred from homology"/>
<sequence>MLALSRPPLESAARLTQVTVSSSSGGAVPVVVGDPAPSAGSPLSLQRLPLLILQNPPRIPRLFAEFFTLSSKAMPTDVWSWLAVAGLLFVSGLYIIHMIAFVYSKYRLHRPVRPDRSLPGVSVIKPLVGVEENLRENLETFFTSVYHQYELLFCVHSPEDDCVPVLKEIMKKYPAVDARIFYKGEKVGLNPKINNMMPAYRAAKHPLVLVSDSGISMRPDAIQDMVATIESDPKTALVTQMPYCKDRPGLSAALEQVYFGTSHGRIYLAGNCLNFVCSTGMSSLMRKSALDECGGIQAFGGYLAEDYFFGVELAKRGYKSAISTHPALQNSSSVSIASFLDRICRWIKLRIAMLPHIIVLEPLQDCFPSGLIASFSATCLFGFNPLTYFLIHTALWLTMDYSLMLSIQNGPMPFPTRYFLLAWLIRELSAPLVFATALFRPAIRWRNNSFRLAWGGKIKSC</sequence>
<evidence type="ECO:0000256" key="3">
    <source>
        <dbReference type="ARBA" id="ARBA00004991"/>
    </source>
</evidence>
<name>A0A8S1HQC7_9PELO</name>
<evidence type="ECO:0000256" key="12">
    <source>
        <dbReference type="ARBA" id="ARBA00023098"/>
    </source>
</evidence>
<organism evidence="17 18">
    <name type="scientific">Caenorhabditis auriculariae</name>
    <dbReference type="NCBI Taxonomy" id="2777116"/>
    <lineage>
        <taxon>Eukaryota</taxon>
        <taxon>Metazoa</taxon>
        <taxon>Ecdysozoa</taxon>
        <taxon>Nematoda</taxon>
        <taxon>Chromadorea</taxon>
        <taxon>Rhabditida</taxon>
        <taxon>Rhabditina</taxon>
        <taxon>Rhabditomorpha</taxon>
        <taxon>Rhabditoidea</taxon>
        <taxon>Rhabditidae</taxon>
        <taxon>Peloderinae</taxon>
        <taxon>Caenorhabditis</taxon>
    </lineage>
</organism>
<evidence type="ECO:0000256" key="5">
    <source>
        <dbReference type="ARBA" id="ARBA00012699"/>
    </source>
</evidence>
<dbReference type="PANTHER" id="PTHR12726:SF0">
    <property type="entry name" value="CERAMIDE GLUCOSYLTRANSFERASE"/>
    <property type="match status" value="1"/>
</dbReference>
<dbReference type="EC" id="2.4.1.80" evidence="5"/>
<dbReference type="Gene3D" id="3.90.550.10">
    <property type="entry name" value="Spore Coat Polysaccharide Biosynthesis Protein SpsA, Chain A"/>
    <property type="match status" value="1"/>
</dbReference>
<keyword evidence="13 16" id="KW-0472">Membrane</keyword>
<evidence type="ECO:0000256" key="7">
    <source>
        <dbReference type="ARBA" id="ARBA00022676"/>
    </source>
</evidence>
<feature type="transmembrane region" description="Helical" evidence="16">
    <location>
        <begin position="371"/>
        <end position="398"/>
    </location>
</feature>
<dbReference type="FunFam" id="3.90.550.10:FF:000041">
    <property type="entry name" value="UDP-glucose ceramide glucosyltransferase"/>
    <property type="match status" value="1"/>
</dbReference>
<evidence type="ECO:0000256" key="4">
    <source>
        <dbReference type="ARBA" id="ARBA00006739"/>
    </source>
</evidence>
<keyword evidence="6" id="KW-0444">Lipid biosynthesis</keyword>
<dbReference type="SUPFAM" id="SSF53448">
    <property type="entry name" value="Nucleotide-diphospho-sugar transferases"/>
    <property type="match status" value="1"/>
</dbReference>
<keyword evidence="11" id="KW-0333">Golgi apparatus</keyword>
<comment type="pathway">
    <text evidence="2">Lipid metabolism; sphingolipid metabolism.</text>
</comment>
<keyword evidence="9 16" id="KW-0812">Transmembrane</keyword>
<feature type="transmembrane region" description="Helical" evidence="16">
    <location>
        <begin position="418"/>
        <end position="439"/>
    </location>
</feature>
<keyword evidence="8" id="KW-0808">Transferase</keyword>
<evidence type="ECO:0000256" key="2">
    <source>
        <dbReference type="ARBA" id="ARBA00004760"/>
    </source>
</evidence>
<evidence type="ECO:0000256" key="15">
    <source>
        <dbReference type="ARBA" id="ARBA00048104"/>
    </source>
</evidence>
<dbReference type="GO" id="GO:0006679">
    <property type="term" value="P:glucosylceramide biosynthetic process"/>
    <property type="evidence" value="ECO:0007669"/>
    <property type="project" value="TreeGrafter"/>
</dbReference>
<comment type="catalytic activity">
    <reaction evidence="14">
        <text>UDP-alpha-D-xylose + an N-acylsphing-4-enine = a beta-D-xylosyl-(1&lt;-&gt;1')-N-acylsphing-4-enine + UDP + H(+)</text>
        <dbReference type="Rhea" id="RHEA:70243"/>
        <dbReference type="ChEBI" id="CHEBI:15378"/>
        <dbReference type="ChEBI" id="CHEBI:52639"/>
        <dbReference type="ChEBI" id="CHEBI:57632"/>
        <dbReference type="ChEBI" id="CHEBI:58223"/>
        <dbReference type="ChEBI" id="CHEBI:189068"/>
    </reaction>
    <physiologicalReaction direction="left-to-right" evidence="14">
        <dbReference type="Rhea" id="RHEA:70244"/>
    </physiologicalReaction>
</comment>
<evidence type="ECO:0000256" key="13">
    <source>
        <dbReference type="ARBA" id="ARBA00023136"/>
    </source>
</evidence>
<dbReference type="Proteomes" id="UP000835052">
    <property type="component" value="Unassembled WGS sequence"/>
</dbReference>
<dbReference type="OrthoDB" id="1483400at2759"/>
<evidence type="ECO:0000256" key="16">
    <source>
        <dbReference type="SAM" id="Phobius"/>
    </source>
</evidence>
<protein>
    <recommendedName>
        <fullName evidence="5">ceramide glucosyltransferase</fullName>
        <ecNumber evidence="5">2.4.1.80</ecNumber>
    </recommendedName>
</protein>
<accession>A0A8S1HQC7</accession>
<evidence type="ECO:0000256" key="1">
    <source>
        <dbReference type="ARBA" id="ARBA00004653"/>
    </source>
</evidence>
<dbReference type="GO" id="GO:0008120">
    <property type="term" value="F:ceramide glucosyltransferase activity"/>
    <property type="evidence" value="ECO:0007669"/>
    <property type="project" value="UniProtKB-EC"/>
</dbReference>
<dbReference type="CDD" id="cd02520">
    <property type="entry name" value="Glucosylceramide_synthase"/>
    <property type="match status" value="1"/>
</dbReference>
<evidence type="ECO:0000256" key="9">
    <source>
        <dbReference type="ARBA" id="ARBA00022692"/>
    </source>
</evidence>
<comment type="subcellular location">
    <subcellularLocation>
        <location evidence="1">Golgi apparatus membrane</location>
        <topology evidence="1">Multi-pass membrane protein</topology>
    </subcellularLocation>
</comment>